<dbReference type="InterPro" id="IPR000326">
    <property type="entry name" value="PAP2/HPO"/>
</dbReference>
<feature type="domain" description="Phosphatidic acid phosphatase type 2/haloperoxidase" evidence="2">
    <location>
        <begin position="72"/>
        <end position="149"/>
    </location>
</feature>
<keyword evidence="1" id="KW-0472">Membrane</keyword>
<evidence type="ECO:0000256" key="1">
    <source>
        <dbReference type="SAM" id="Phobius"/>
    </source>
</evidence>
<gene>
    <name evidence="3" type="ORF">ACFQO0_10855</name>
</gene>
<dbReference type="Pfam" id="PF01569">
    <property type="entry name" value="PAP2"/>
    <property type="match status" value="1"/>
</dbReference>
<organism evidence="3 4">
    <name type="scientific">Herminiimonas aquatilis</name>
    <dbReference type="NCBI Taxonomy" id="345342"/>
    <lineage>
        <taxon>Bacteria</taxon>
        <taxon>Pseudomonadati</taxon>
        <taxon>Pseudomonadota</taxon>
        <taxon>Betaproteobacteria</taxon>
        <taxon>Burkholderiales</taxon>
        <taxon>Oxalobacteraceae</taxon>
        <taxon>Herminiimonas</taxon>
    </lineage>
</organism>
<name>A0ABW2J6N4_9BURK</name>
<evidence type="ECO:0000259" key="2">
    <source>
        <dbReference type="Pfam" id="PF01569"/>
    </source>
</evidence>
<dbReference type="Gene3D" id="1.20.144.10">
    <property type="entry name" value="Phosphatidic acid phosphatase type 2/haloperoxidase"/>
    <property type="match status" value="1"/>
</dbReference>
<sequence>MIFWAAFTKLADSNFTMPLAALLAVWLAGARAWKPFLLWSFLFGSGIVLVVATKIAYIGWGTGIPALDFTGISGHAMRATAIAPALMALLLQKQTRQIQQIGLLGGLAFGIAIGISRLAVHVHSVSEVVSGCVLGAIVGLSFAHLIRNRIIHFDRRLLLIGVVALLPVFSMKPAPTDSWMEEVAYYLSGKERPAKTTNLESVTTEYH</sequence>
<reference evidence="4" key="1">
    <citation type="journal article" date="2019" name="Int. J. Syst. Evol. Microbiol.">
        <title>The Global Catalogue of Microorganisms (GCM) 10K type strain sequencing project: providing services to taxonomists for standard genome sequencing and annotation.</title>
        <authorList>
            <consortium name="The Broad Institute Genomics Platform"/>
            <consortium name="The Broad Institute Genome Sequencing Center for Infectious Disease"/>
            <person name="Wu L."/>
            <person name="Ma J."/>
        </authorList>
    </citation>
    <scope>NUCLEOTIDE SEQUENCE [LARGE SCALE GENOMIC DNA]</scope>
    <source>
        <strain evidence="4">CCUG 36956</strain>
    </source>
</reference>
<comment type="caution">
    <text evidence="3">The sequence shown here is derived from an EMBL/GenBank/DDBJ whole genome shotgun (WGS) entry which is preliminary data.</text>
</comment>
<dbReference type="RefSeq" id="WP_382234506.1">
    <property type="nucleotide sequence ID" value="NZ_JBHTCC010000002.1"/>
</dbReference>
<feature type="transmembrane region" description="Helical" evidence="1">
    <location>
        <begin position="6"/>
        <end position="29"/>
    </location>
</feature>
<feature type="transmembrane region" description="Helical" evidence="1">
    <location>
        <begin position="72"/>
        <end position="91"/>
    </location>
</feature>
<feature type="transmembrane region" description="Helical" evidence="1">
    <location>
        <begin position="103"/>
        <end position="122"/>
    </location>
</feature>
<protein>
    <submittedName>
        <fullName evidence="3">Phosphatase PAP2 family protein</fullName>
    </submittedName>
</protein>
<keyword evidence="4" id="KW-1185">Reference proteome</keyword>
<keyword evidence="1" id="KW-1133">Transmembrane helix</keyword>
<feature type="transmembrane region" description="Helical" evidence="1">
    <location>
        <begin position="36"/>
        <end position="60"/>
    </location>
</feature>
<proteinExistence type="predicted"/>
<dbReference type="SUPFAM" id="SSF48317">
    <property type="entry name" value="Acid phosphatase/Vanadium-dependent haloperoxidase"/>
    <property type="match status" value="1"/>
</dbReference>
<evidence type="ECO:0000313" key="3">
    <source>
        <dbReference type="EMBL" id="MFC7298932.1"/>
    </source>
</evidence>
<accession>A0ABW2J6N4</accession>
<dbReference type="InterPro" id="IPR036938">
    <property type="entry name" value="PAP2/HPO_sf"/>
</dbReference>
<evidence type="ECO:0000313" key="4">
    <source>
        <dbReference type="Proteomes" id="UP001596379"/>
    </source>
</evidence>
<dbReference type="EMBL" id="JBHTCC010000002">
    <property type="protein sequence ID" value="MFC7298932.1"/>
    <property type="molecule type" value="Genomic_DNA"/>
</dbReference>
<dbReference type="Proteomes" id="UP001596379">
    <property type="component" value="Unassembled WGS sequence"/>
</dbReference>
<feature type="transmembrane region" description="Helical" evidence="1">
    <location>
        <begin position="128"/>
        <end position="145"/>
    </location>
</feature>
<keyword evidence="1" id="KW-0812">Transmembrane</keyword>